<protein>
    <submittedName>
        <fullName evidence="2">Uncharacterized protein</fullName>
    </submittedName>
</protein>
<gene>
    <name evidence="2" type="ORF">N7469_002251</name>
</gene>
<dbReference type="RefSeq" id="XP_056503665.1">
    <property type="nucleotide sequence ID" value="XM_056641171.1"/>
</dbReference>
<dbReference type="OrthoDB" id="3515175at2759"/>
<comment type="caution">
    <text evidence="2">The sequence shown here is derived from an EMBL/GenBank/DDBJ whole genome shotgun (WGS) entry which is preliminary data.</text>
</comment>
<feature type="region of interest" description="Disordered" evidence="1">
    <location>
        <begin position="346"/>
        <end position="371"/>
    </location>
</feature>
<dbReference type="AlphaFoldDB" id="A0A9W9PAA6"/>
<sequence length="825" mass="90209">MRTLPLSRLMEDETETQCDSCVARGFSDSTQDQSLLCSEPRHGTDTCSLSSSPAPRGIQCRGITGLFTPDPPRSFLFAVVANVGPGGASRSLAVAYRQHHDKYNSAEAAGARVHHLTTDALALIDILSDPANRASLEAERALAEGWYRRSPHEPPVHERPSIPDTAQPPYVPCFERRVPVQQQAPLPWRDDTPSQFPFIATCVLLALLRDDRAADATGPGDVQFQPLSTVFRADCAEYGLVVLDISDLARDVQYGIAAFPTHYMATVWDPDENMDWDPVEDDQPERVDVVLGSLRPRVPLSMAQWVRKYYSWSGLEDHPAILRLEERPVADAATLDCADGEILDIWPPEREDLPPTSSEGSATVDEPPQNVPAGVDHTIDDLLVLTQEPIAPARERQALAHLQLLVPFREKLRQRLEAVPDRLGTSTISSHVLRVAYTEHRHLNLVMFGSLPPRVIAAAIASVELRGASSLSVCVNAWAGDGEEGASDLVDLAAALAQATRLQQICFLQRPDRNNDDDSTRIRDPASSPGAQVFPMIRLFTFLGPQREDIPDAAADAHVHRARPGYSACYSMDNTGLTAEDVAVRFLNYLRALGPYSDPEKAPLRMAYHGAFPSLASTADDGEQHRRQHGWSPPRRPPLPSPLRPSPDSLGVKPIPAGFFADKFAADDPSRVRLGDLPPGSWVVLVDRQARGARASRDSNSLRYSFLRVRQSGADLSPEHPSRAVEMVGGLVDFLRETVPGTDLGPWETRVEEVERDLVSAFTRPSPPSTPSSPDLTTMMERADESFRRAAEALIGMSAFTPPARYGSSDVGATDAGGIPEIGFL</sequence>
<reference evidence="2" key="2">
    <citation type="journal article" date="2023" name="IMA Fungus">
        <title>Comparative genomic study of the Penicillium genus elucidates a diverse pangenome and 15 lateral gene transfer events.</title>
        <authorList>
            <person name="Petersen C."/>
            <person name="Sorensen T."/>
            <person name="Nielsen M.R."/>
            <person name="Sondergaard T.E."/>
            <person name="Sorensen J.L."/>
            <person name="Fitzpatrick D.A."/>
            <person name="Frisvad J.C."/>
            <person name="Nielsen K.L."/>
        </authorList>
    </citation>
    <scope>NUCLEOTIDE SEQUENCE</scope>
    <source>
        <strain evidence="2">IBT 23319</strain>
    </source>
</reference>
<evidence type="ECO:0000313" key="3">
    <source>
        <dbReference type="Proteomes" id="UP001147733"/>
    </source>
</evidence>
<name>A0A9W9PAA6_PENCI</name>
<dbReference type="Proteomes" id="UP001147733">
    <property type="component" value="Unassembled WGS sequence"/>
</dbReference>
<dbReference type="EMBL" id="JAPQKT010000002">
    <property type="protein sequence ID" value="KAJ5240660.1"/>
    <property type="molecule type" value="Genomic_DNA"/>
</dbReference>
<keyword evidence="3" id="KW-1185">Reference proteome</keyword>
<feature type="compositionally biased region" description="Pro residues" evidence="1">
    <location>
        <begin position="634"/>
        <end position="645"/>
    </location>
</feature>
<reference evidence="2" key="1">
    <citation type="submission" date="2022-11" db="EMBL/GenBank/DDBJ databases">
        <authorList>
            <person name="Petersen C."/>
        </authorList>
    </citation>
    <scope>NUCLEOTIDE SEQUENCE</scope>
    <source>
        <strain evidence="2">IBT 23319</strain>
    </source>
</reference>
<evidence type="ECO:0000313" key="2">
    <source>
        <dbReference type="EMBL" id="KAJ5240660.1"/>
    </source>
</evidence>
<accession>A0A9W9PAA6</accession>
<organism evidence="2 3">
    <name type="scientific">Penicillium citrinum</name>
    <dbReference type="NCBI Taxonomy" id="5077"/>
    <lineage>
        <taxon>Eukaryota</taxon>
        <taxon>Fungi</taxon>
        <taxon>Dikarya</taxon>
        <taxon>Ascomycota</taxon>
        <taxon>Pezizomycotina</taxon>
        <taxon>Eurotiomycetes</taxon>
        <taxon>Eurotiomycetidae</taxon>
        <taxon>Eurotiales</taxon>
        <taxon>Aspergillaceae</taxon>
        <taxon>Penicillium</taxon>
    </lineage>
</organism>
<dbReference type="GeneID" id="81380338"/>
<proteinExistence type="predicted"/>
<feature type="region of interest" description="Disordered" evidence="1">
    <location>
        <begin position="615"/>
        <end position="650"/>
    </location>
</feature>
<evidence type="ECO:0000256" key="1">
    <source>
        <dbReference type="SAM" id="MobiDB-lite"/>
    </source>
</evidence>